<organism evidence="1 2">
    <name type="scientific">Ligilactobacillus salivarius</name>
    <dbReference type="NCBI Taxonomy" id="1624"/>
    <lineage>
        <taxon>Bacteria</taxon>
        <taxon>Bacillati</taxon>
        <taxon>Bacillota</taxon>
        <taxon>Bacilli</taxon>
        <taxon>Lactobacillales</taxon>
        <taxon>Lactobacillaceae</taxon>
        <taxon>Ligilactobacillus</taxon>
    </lineage>
</organism>
<gene>
    <name evidence="1" type="ORF">B7R82_06410</name>
</gene>
<evidence type="ECO:0000313" key="1">
    <source>
        <dbReference type="EMBL" id="ARU19642.1"/>
    </source>
</evidence>
<dbReference type="AlphaFoldDB" id="A0A1Y0F8F8"/>
<evidence type="ECO:0000313" key="2">
    <source>
        <dbReference type="Proteomes" id="UP000195378"/>
    </source>
</evidence>
<name>A0A1Y0F8F8_9LACO</name>
<protein>
    <submittedName>
        <fullName evidence="1">Uncharacterized protein</fullName>
    </submittedName>
</protein>
<proteinExistence type="predicted"/>
<accession>A0A1Y0F8F8</accession>
<dbReference type="Proteomes" id="UP000195378">
    <property type="component" value="Chromosome"/>
</dbReference>
<dbReference type="RefSeq" id="WP_087448831.1">
    <property type="nucleotide sequence ID" value="NZ_CP020858.1"/>
</dbReference>
<reference evidence="1 2" key="1">
    <citation type="submission" date="2017-04" db="EMBL/GenBank/DDBJ databases">
        <title>Complete genome sequence of Lactobacillus salivarius ZLS006, a probiotic strain isolated from healthy piglet.</title>
        <authorList>
            <person name="Zhang D."/>
        </authorList>
    </citation>
    <scope>NUCLEOTIDE SEQUENCE [LARGE SCALE GENOMIC DNA]</scope>
    <source>
        <strain evidence="1 2">ZLS006</strain>
    </source>
</reference>
<dbReference type="EMBL" id="CP020858">
    <property type="protein sequence ID" value="ARU19642.1"/>
    <property type="molecule type" value="Genomic_DNA"/>
</dbReference>
<sequence>MRVEKMMLDDNGITYTIGGVKFRYLFENKPALKVGQEVEFTELIRKTRPYLIMSAETEKQMEG</sequence>